<gene>
    <name evidence="1" type="ordered locus">NFA_45240</name>
</gene>
<dbReference type="KEGG" id="nfa:NFA_45240"/>
<evidence type="ECO:0000313" key="1">
    <source>
        <dbReference type="EMBL" id="BAD59375.1"/>
    </source>
</evidence>
<evidence type="ECO:0000313" key="2">
    <source>
        <dbReference type="Proteomes" id="UP000006820"/>
    </source>
</evidence>
<dbReference type="AlphaFoldDB" id="Q5YR16"/>
<proteinExistence type="predicted"/>
<dbReference type="HOGENOM" id="CLU_1081124_0_0_11"/>
<dbReference type="STRING" id="247156.NFA_45240"/>
<dbReference type="Proteomes" id="UP000006820">
    <property type="component" value="Chromosome"/>
</dbReference>
<name>Q5YR16_NOCFA</name>
<organism evidence="1 2">
    <name type="scientific">Nocardia farcinica (strain IFM 10152)</name>
    <dbReference type="NCBI Taxonomy" id="247156"/>
    <lineage>
        <taxon>Bacteria</taxon>
        <taxon>Bacillati</taxon>
        <taxon>Actinomycetota</taxon>
        <taxon>Actinomycetes</taxon>
        <taxon>Mycobacteriales</taxon>
        <taxon>Nocardiaceae</taxon>
        <taxon>Nocardia</taxon>
    </lineage>
</organism>
<sequence>MGKAPALDAAVAAAAIVPTVSVGAHADFQASILRNGSIAFAAADIDGGLAHVQRLQTEPYSTVTEAWVGAGGFAIGGATVRVELYNGNDVTVKLVDARVMQQRVPEPQALAVVTPRAQGGGEVVDLYFDLDSPDPRPLDFSQRGEEYFDNQRPEIPPHTTLSVTMRLALDHGATEARVGFDFVGAGVVFSKDVEMALPVRITAFDCGLFVAEHAPWPERTVYDRVVELVTEPFRPVERVPPFVREDPAALAAECPGS</sequence>
<protein>
    <submittedName>
        <fullName evidence="1">Uncharacterized protein</fullName>
    </submittedName>
</protein>
<accession>Q5YR16</accession>
<keyword evidence="2" id="KW-1185">Reference proteome</keyword>
<dbReference type="EMBL" id="AP006618">
    <property type="protein sequence ID" value="BAD59375.1"/>
    <property type="molecule type" value="Genomic_DNA"/>
</dbReference>
<reference evidence="1 2" key="1">
    <citation type="journal article" date="2004" name="Proc. Natl. Acad. Sci. U.S.A.">
        <title>The complete genomic sequence of Nocardia farcinica IFM 10152.</title>
        <authorList>
            <person name="Ishikawa J."/>
            <person name="Yamashita A."/>
            <person name="Mikami Y."/>
            <person name="Hoshino Y."/>
            <person name="Kurita H."/>
            <person name="Hotta K."/>
            <person name="Shiba T."/>
            <person name="Hattori M."/>
        </authorList>
    </citation>
    <scope>NUCLEOTIDE SEQUENCE [LARGE SCALE GENOMIC DNA]</scope>
    <source>
        <strain evidence="1 2">IFM 10152</strain>
    </source>
</reference>